<dbReference type="GO" id="GO:0015031">
    <property type="term" value="P:protein transport"/>
    <property type="evidence" value="ECO:0007669"/>
    <property type="project" value="UniProtKB-KW"/>
</dbReference>
<dbReference type="Gene3D" id="3.30.1150.10">
    <property type="match status" value="1"/>
</dbReference>
<keyword evidence="10" id="KW-0175">Coiled coil</keyword>
<evidence type="ECO:0000256" key="3">
    <source>
        <dbReference type="ARBA" id="ARBA00022448"/>
    </source>
</evidence>
<dbReference type="GO" id="GO:0055085">
    <property type="term" value="P:transmembrane transport"/>
    <property type="evidence" value="ECO:0007669"/>
    <property type="project" value="InterPro"/>
</dbReference>
<evidence type="ECO:0000256" key="7">
    <source>
        <dbReference type="ARBA" id="ARBA00022927"/>
    </source>
</evidence>
<dbReference type="EMBL" id="DRKP01000159">
    <property type="protein sequence ID" value="HEB97276.1"/>
    <property type="molecule type" value="Genomic_DNA"/>
</dbReference>
<keyword evidence="4" id="KW-1003">Cell membrane</keyword>
<evidence type="ECO:0000256" key="8">
    <source>
        <dbReference type="ARBA" id="ARBA00022989"/>
    </source>
</evidence>
<feature type="transmembrane region" description="Helical" evidence="12">
    <location>
        <begin position="12"/>
        <end position="32"/>
    </location>
</feature>
<dbReference type="PANTHER" id="PTHR33446">
    <property type="entry name" value="PROTEIN TONB-RELATED"/>
    <property type="match status" value="1"/>
</dbReference>
<evidence type="ECO:0000259" key="13">
    <source>
        <dbReference type="PROSITE" id="PS52015"/>
    </source>
</evidence>
<evidence type="ECO:0000256" key="1">
    <source>
        <dbReference type="ARBA" id="ARBA00004383"/>
    </source>
</evidence>
<dbReference type="Pfam" id="PF03544">
    <property type="entry name" value="TonB_C"/>
    <property type="match status" value="1"/>
</dbReference>
<evidence type="ECO:0000256" key="12">
    <source>
        <dbReference type="SAM" id="Phobius"/>
    </source>
</evidence>
<dbReference type="GO" id="GO:0098797">
    <property type="term" value="C:plasma membrane protein complex"/>
    <property type="evidence" value="ECO:0007669"/>
    <property type="project" value="TreeGrafter"/>
</dbReference>
<dbReference type="GO" id="GO:0031992">
    <property type="term" value="F:energy transducer activity"/>
    <property type="evidence" value="ECO:0007669"/>
    <property type="project" value="TreeGrafter"/>
</dbReference>
<feature type="region of interest" description="Disordered" evidence="11">
    <location>
        <begin position="55"/>
        <end position="147"/>
    </location>
</feature>
<reference evidence="14" key="1">
    <citation type="journal article" date="2020" name="mSystems">
        <title>Genome- and Community-Level Interaction Insights into Carbon Utilization and Element Cycling Functions of Hydrothermarchaeota in Hydrothermal Sediment.</title>
        <authorList>
            <person name="Zhou Z."/>
            <person name="Liu Y."/>
            <person name="Xu W."/>
            <person name="Pan J."/>
            <person name="Luo Z.H."/>
            <person name="Li M."/>
        </authorList>
    </citation>
    <scope>NUCLEOTIDE SEQUENCE [LARGE SCALE GENOMIC DNA]</scope>
    <source>
        <strain evidence="14">HyVt-443</strain>
    </source>
</reference>
<keyword evidence="6 12" id="KW-0812">Transmembrane</keyword>
<organism evidence="14">
    <name type="scientific">Sedimenticola thiotaurini</name>
    <dbReference type="NCBI Taxonomy" id="1543721"/>
    <lineage>
        <taxon>Bacteria</taxon>
        <taxon>Pseudomonadati</taxon>
        <taxon>Pseudomonadota</taxon>
        <taxon>Gammaproteobacteria</taxon>
        <taxon>Chromatiales</taxon>
        <taxon>Sedimenticolaceae</taxon>
        <taxon>Sedimenticola</taxon>
    </lineage>
</organism>
<accession>A0A831RPV6</accession>
<keyword evidence="5" id="KW-0997">Cell inner membrane</keyword>
<evidence type="ECO:0000256" key="11">
    <source>
        <dbReference type="SAM" id="MobiDB-lite"/>
    </source>
</evidence>
<evidence type="ECO:0000256" key="4">
    <source>
        <dbReference type="ARBA" id="ARBA00022475"/>
    </source>
</evidence>
<proteinExistence type="inferred from homology"/>
<comment type="subcellular location">
    <subcellularLocation>
        <location evidence="1">Cell inner membrane</location>
        <topology evidence="1">Single-pass membrane protein</topology>
        <orientation evidence="1">Periplasmic side</orientation>
    </subcellularLocation>
</comment>
<dbReference type="PANTHER" id="PTHR33446:SF11">
    <property type="entry name" value="TONB3"/>
    <property type="match status" value="1"/>
</dbReference>
<dbReference type="InterPro" id="IPR037682">
    <property type="entry name" value="TonB_C"/>
</dbReference>
<evidence type="ECO:0000313" key="14">
    <source>
        <dbReference type="EMBL" id="HEB97276.1"/>
    </source>
</evidence>
<name>A0A831RPV6_9GAMM</name>
<feature type="coiled-coil region" evidence="10">
    <location>
        <begin position="147"/>
        <end position="174"/>
    </location>
</feature>
<evidence type="ECO:0000256" key="5">
    <source>
        <dbReference type="ARBA" id="ARBA00022519"/>
    </source>
</evidence>
<evidence type="ECO:0000256" key="6">
    <source>
        <dbReference type="ARBA" id="ARBA00022692"/>
    </source>
</evidence>
<feature type="compositionally biased region" description="Basic residues" evidence="11">
    <location>
        <begin position="121"/>
        <end position="147"/>
    </location>
</feature>
<evidence type="ECO:0000256" key="9">
    <source>
        <dbReference type="ARBA" id="ARBA00023136"/>
    </source>
</evidence>
<dbReference type="Proteomes" id="UP000886251">
    <property type="component" value="Unassembled WGS sequence"/>
</dbReference>
<keyword evidence="7" id="KW-0653">Protein transport</keyword>
<dbReference type="NCBIfam" id="TIGR01352">
    <property type="entry name" value="tonB_Cterm"/>
    <property type="match status" value="1"/>
</dbReference>
<dbReference type="PROSITE" id="PS52015">
    <property type="entry name" value="TONB_CTD"/>
    <property type="match status" value="1"/>
</dbReference>
<feature type="compositionally biased region" description="Pro residues" evidence="11">
    <location>
        <begin position="90"/>
        <end position="110"/>
    </location>
</feature>
<dbReference type="InterPro" id="IPR051045">
    <property type="entry name" value="TonB-dependent_transducer"/>
</dbReference>
<protein>
    <submittedName>
        <fullName evidence="14">Energy transducer TonB</fullName>
    </submittedName>
</protein>
<evidence type="ECO:0000256" key="10">
    <source>
        <dbReference type="SAM" id="Coils"/>
    </source>
</evidence>
<keyword evidence="9 12" id="KW-0472">Membrane</keyword>
<sequence length="296" mass="33730">MNGSRINPGDRLGLTLFLALVLHAMVILGISFKFEPPKRQPPPDRTLEIMVVRNPQPEKKPEKADFLAQASQQGGGEAEKKVRPKTVVTPPAPVQAPQPAPRLQPTPPPQEAQQAPPKKVIAQKRKPSRKVQVVPRRKPKQEKRKRRVNIAELLASSNREIERLTAELDRKRDNYAKRPRRKVVSAATQEYKYASYLDAWRKKVERIGNLNYPDEAKRRKLYGDLILHVAIRPDGTVKEINVKKSSGYKLLDDAAIRIVHLAAPFAPFPAEIREETDIIDIIRTWQFRNNNQLSSR</sequence>
<gene>
    <name evidence="14" type="ORF">ENI96_12720</name>
</gene>
<keyword evidence="8 12" id="KW-1133">Transmembrane helix</keyword>
<dbReference type="InterPro" id="IPR006260">
    <property type="entry name" value="TonB/TolA_C"/>
</dbReference>
<keyword evidence="3" id="KW-0813">Transport</keyword>
<dbReference type="SUPFAM" id="SSF74653">
    <property type="entry name" value="TolA/TonB C-terminal domain"/>
    <property type="match status" value="1"/>
</dbReference>
<feature type="compositionally biased region" description="Basic and acidic residues" evidence="11">
    <location>
        <begin position="56"/>
        <end position="65"/>
    </location>
</feature>
<feature type="domain" description="TonB C-terminal" evidence="13">
    <location>
        <begin position="197"/>
        <end position="294"/>
    </location>
</feature>
<comment type="similarity">
    <text evidence="2">Belongs to the TonB family.</text>
</comment>
<dbReference type="AlphaFoldDB" id="A0A831RPV6"/>
<evidence type="ECO:0000256" key="2">
    <source>
        <dbReference type="ARBA" id="ARBA00006555"/>
    </source>
</evidence>
<comment type="caution">
    <text evidence="14">The sequence shown here is derived from an EMBL/GenBank/DDBJ whole genome shotgun (WGS) entry which is preliminary data.</text>
</comment>